<feature type="compositionally biased region" description="Polar residues" evidence="1">
    <location>
        <begin position="123"/>
        <end position="150"/>
    </location>
</feature>
<feature type="region of interest" description="Disordered" evidence="1">
    <location>
        <begin position="346"/>
        <end position="486"/>
    </location>
</feature>
<protein>
    <submittedName>
        <fullName evidence="2">Uncharacterized protein</fullName>
    </submittedName>
</protein>
<reference evidence="3" key="3">
    <citation type="submission" date="2024-02" db="EMBL/GenBank/DDBJ databases">
        <title>Comparative genomics of Cryptococcus and Kwoniella reveals pathogenesis evolution and contrasting modes of karyotype evolution via chromosome fusion or intercentromeric recombination.</title>
        <authorList>
            <person name="Coelho M.A."/>
            <person name="David-Palma M."/>
            <person name="Shea T."/>
            <person name="Bowers K."/>
            <person name="McGinley-Smith S."/>
            <person name="Mohammad A.W."/>
            <person name="Gnirke A."/>
            <person name="Yurkov A.M."/>
            <person name="Nowrousian M."/>
            <person name="Sun S."/>
            <person name="Cuomo C.A."/>
            <person name="Heitman J."/>
        </authorList>
    </citation>
    <scope>NUCLEOTIDE SEQUENCE</scope>
    <source>
        <strain evidence="3">CBS 10117</strain>
    </source>
</reference>
<feature type="compositionally biased region" description="Pro residues" evidence="1">
    <location>
        <begin position="759"/>
        <end position="770"/>
    </location>
</feature>
<evidence type="ECO:0000313" key="4">
    <source>
        <dbReference type="Proteomes" id="UP000078595"/>
    </source>
</evidence>
<feature type="compositionally biased region" description="Polar residues" evidence="1">
    <location>
        <begin position="183"/>
        <end position="195"/>
    </location>
</feature>
<feature type="region of interest" description="Disordered" evidence="1">
    <location>
        <begin position="1224"/>
        <end position="1282"/>
    </location>
</feature>
<keyword evidence="4" id="KW-1185">Reference proteome</keyword>
<dbReference type="OrthoDB" id="2564780at2759"/>
<feature type="compositionally biased region" description="Gly residues" evidence="1">
    <location>
        <begin position="1489"/>
        <end position="1501"/>
    </location>
</feature>
<feature type="region of interest" description="Disordered" evidence="1">
    <location>
        <begin position="68"/>
        <end position="97"/>
    </location>
</feature>
<feature type="compositionally biased region" description="Low complexity" evidence="1">
    <location>
        <begin position="207"/>
        <end position="238"/>
    </location>
</feature>
<accession>A0A1A5ZYL4</accession>
<dbReference type="EMBL" id="KI894034">
    <property type="protein sequence ID" value="OBR82894.1"/>
    <property type="molecule type" value="Genomic_DNA"/>
</dbReference>
<feature type="compositionally biased region" description="Basic and acidic residues" evidence="1">
    <location>
        <begin position="377"/>
        <end position="394"/>
    </location>
</feature>
<feature type="region of interest" description="Disordered" evidence="1">
    <location>
        <begin position="1"/>
        <end position="42"/>
    </location>
</feature>
<dbReference type="KEGG" id="kdj:28970150"/>
<proteinExistence type="predicted"/>
<feature type="compositionally biased region" description="Low complexity" evidence="1">
    <location>
        <begin position="1074"/>
        <end position="1098"/>
    </location>
</feature>
<feature type="compositionally biased region" description="Basic and acidic residues" evidence="1">
    <location>
        <begin position="1268"/>
        <end position="1282"/>
    </location>
</feature>
<feature type="compositionally biased region" description="Pro residues" evidence="1">
    <location>
        <begin position="1049"/>
        <end position="1066"/>
    </location>
</feature>
<feature type="region of interest" description="Disordered" evidence="1">
    <location>
        <begin position="1317"/>
        <end position="1338"/>
    </location>
</feature>
<feature type="region of interest" description="Disordered" evidence="1">
    <location>
        <begin position="989"/>
        <end position="1122"/>
    </location>
</feature>
<reference evidence="3" key="2">
    <citation type="submission" date="2013-07" db="EMBL/GenBank/DDBJ databases">
        <authorList>
            <consortium name="The Broad Institute Genome Sequencing Platform"/>
            <person name="Cuomo C."/>
            <person name="Litvintseva A."/>
            <person name="Chen Y."/>
            <person name="Heitman J."/>
            <person name="Sun S."/>
            <person name="Springer D."/>
            <person name="Dromer F."/>
            <person name="Young S.K."/>
            <person name="Zeng Q."/>
            <person name="Gargeya S."/>
            <person name="Fitzgerald M."/>
            <person name="Abouelleil A."/>
            <person name="Alvarado L."/>
            <person name="Berlin A.M."/>
            <person name="Chapman S.B."/>
            <person name="Dewar J."/>
            <person name="Goldberg J."/>
            <person name="Griggs A."/>
            <person name="Gujja S."/>
            <person name="Hansen M."/>
            <person name="Howarth C."/>
            <person name="Imamovic A."/>
            <person name="Larimer J."/>
            <person name="McCowan C."/>
            <person name="Murphy C."/>
            <person name="Pearson M."/>
            <person name="Priest M."/>
            <person name="Roberts A."/>
            <person name="Saif S."/>
            <person name="Shea T."/>
            <person name="Sykes S."/>
            <person name="Wortman J."/>
            <person name="Nusbaum C."/>
            <person name="Birren B."/>
        </authorList>
    </citation>
    <scope>NUCLEOTIDE SEQUENCE</scope>
    <source>
        <strain evidence="3">CBS 10117</strain>
    </source>
</reference>
<feature type="region of interest" description="Disordered" evidence="1">
    <location>
        <begin position="1159"/>
        <end position="1178"/>
    </location>
</feature>
<dbReference type="Proteomes" id="UP000078595">
    <property type="component" value="Chromosome 9"/>
</dbReference>
<feature type="region of interest" description="Disordered" evidence="1">
    <location>
        <begin position="692"/>
        <end position="976"/>
    </location>
</feature>
<evidence type="ECO:0000256" key="1">
    <source>
        <dbReference type="SAM" id="MobiDB-lite"/>
    </source>
</evidence>
<feature type="compositionally biased region" description="Basic and acidic residues" evidence="1">
    <location>
        <begin position="1317"/>
        <end position="1332"/>
    </location>
</feature>
<reference evidence="2" key="1">
    <citation type="submission" date="2013-07" db="EMBL/GenBank/DDBJ databases">
        <title>The Genome Sequence of Cryptococcus dejecticola CBS10117.</title>
        <authorList>
            <consortium name="The Broad Institute Genome Sequencing Platform"/>
            <person name="Cuomo C."/>
            <person name="Litvintseva A."/>
            <person name="Chen Y."/>
            <person name="Heitman J."/>
            <person name="Sun S."/>
            <person name="Springer D."/>
            <person name="Dromer F."/>
            <person name="Young S.K."/>
            <person name="Zeng Q."/>
            <person name="Gargeya S."/>
            <person name="Fitzgerald M."/>
            <person name="Abouelleil A."/>
            <person name="Alvarado L."/>
            <person name="Berlin A.M."/>
            <person name="Chapman S.B."/>
            <person name="Dewar J."/>
            <person name="Goldberg J."/>
            <person name="Griggs A."/>
            <person name="Gujja S."/>
            <person name="Hansen M."/>
            <person name="Howarth C."/>
            <person name="Imamovic A."/>
            <person name="Larimer J."/>
            <person name="McCowan C."/>
            <person name="Murphy C."/>
            <person name="Pearson M."/>
            <person name="Priest M."/>
            <person name="Roberts A."/>
            <person name="Saif S."/>
            <person name="Shea T."/>
            <person name="Sykes S."/>
            <person name="Wortman J."/>
            <person name="Nusbaum C."/>
            <person name="Birren B."/>
        </authorList>
    </citation>
    <scope>NUCLEOTIDE SEQUENCE [LARGE SCALE GENOMIC DNA]</scope>
    <source>
        <strain evidence="2">CBS 10117</strain>
    </source>
</reference>
<feature type="compositionally biased region" description="Low complexity" evidence="1">
    <location>
        <begin position="1023"/>
        <end position="1034"/>
    </location>
</feature>
<sequence length="1543" mass="168753">MSAPRSVPPAPTPVPVPLPAAQNVPIREPTQKKYSEGSMYEDMSPEDIKAWHDRYANFKKWREEVPNKTQVGQTFSDPPGKDVGVGSYPSYIEPSDDGTVLTTIKEKFLEAARARSELERLPNPQTTQARTVQQPQPSSMKKVQSRTNLQARVEKLRTSGTETPPSRPPSRTHTVRPPLSQKPVPSQNVAPTARTQPVKALTIEIQPPSTKTPTKTPLASQAQTQTQTQKLAQSQQPSDSHRTPSRKPSISAKPVRPPPTPLLAHAPAADKTLRPATEPKVMSRPPSTRGSYSPGAQIVPSPTPSAKYAEREAYISSALTLPLDMLVETEAVPAKVDTSSHLTTGRLDSLLGKSRSGSRNKGSQRSAGSSTTLPSPRSDHPPSRNDQRSVDLARSKTTSDLPTHSRAGTQALHEGHRYEGSNHLPLPDVQSTKPKVSSEATITRAANQPLPPTTHISTHAAAPAPPKTSNTKTPKQPDEYAESQTTIIRAAREPLPLSAPNQATHAETIKVPLSVKTALASSGPATRAPPTATAATVTRAGQIPLPATTGGIRTQKSAASTIKPIAENTANPASPRNVPLPPTAQTTASSVAAQNPAAPAAPSHRSQKPLRPALTPQHSFDALTHALSLGRRQRDPSVGDLTAHFEPAVYPLPPSGGTLFSSPEQVGNIPIRTTEHEVAFSTVQYIPPESLHTTTVSSTPAAQHSIKPRSNQSNKSSRSVAPPTPATRAAVIPLPPSTFAPNTHSTPRVLPSAPAPSSASPPAPPPPPVTSPVERPNAIPSSAIEVLPPRPSSHHPATNPPVASQVSVHQAGELDDHPHIHFSPGQVSQSLRSDDDHVSFEVPSGSRGRLRVTLKWFRDGHRSARSSPRAAPERLSAIAETEDPPPPPLPPKTTSLMSRILGRPAQPPSTAPQSRPEPLPQSRSRSTTPPSPDLHLIPDHQRPHLSPPPMKRDHPKSPTGSDQYRPHNPYYNQYYSGGLPAYAQVYNMLSPPLPYRQPGAQRWAQGPGPAGPYRQAQPMTHAQTQTLNQPQPQLDAGSPARESVDPPSDAEPPQQPQMPQGYPQPPIMGVNGFPQQPYWAIQHQQQQQQQQSNQSIWQRMFRKTSQQQQQQQQEDNLRPEDSVTIRNWARGVAPGGKAPTMLPQTTPFGAQARPTILPQQQQGGGRPTLAGTAYPNQGNNVYSGPGTTLYNLRGGYPPDYDNRTRRGRGREPSVWEKIMYRRQRETEEAVYRSPPRRRKDLPSPAPPPRHAARRGLFGRNLSPSDEEENRHRDRDRTRTGRNRFISDDRYALGRNRRDDIRDQRADKFERYNIRQREKEERRRQRSLKRDARANANATGLRREVLVNVDPRDRPLDVGGTGRTGRSGTLVGEWVGKFGRGRQRGQRFPTSESRVRNYQPETQPRLWKDRIPFTRRPQAQAQAQAQYSTYPVKFPQQTVSRQGQPRMVPGGQADRRQTLRRTMRVTERIAPLRARSQPQPQPQPSSGNALGLGLGFGSGSKSGFGSRSNTRQREVQGQTLPQGQGMKGMLGRLNLGNRTTNGRR</sequence>
<feature type="compositionally biased region" description="Low complexity" evidence="1">
    <location>
        <begin position="583"/>
        <end position="603"/>
    </location>
</feature>
<name>A0A1A5ZYL4_9TREE</name>
<feature type="compositionally biased region" description="Pro residues" evidence="1">
    <location>
        <begin position="1"/>
        <end position="18"/>
    </location>
</feature>
<dbReference type="VEuPathDB" id="FungiDB:I303_06451"/>
<organism evidence="2">
    <name type="scientific">Kwoniella dejecticola CBS 10117</name>
    <dbReference type="NCBI Taxonomy" id="1296121"/>
    <lineage>
        <taxon>Eukaryota</taxon>
        <taxon>Fungi</taxon>
        <taxon>Dikarya</taxon>
        <taxon>Basidiomycota</taxon>
        <taxon>Agaricomycotina</taxon>
        <taxon>Tremellomycetes</taxon>
        <taxon>Tremellales</taxon>
        <taxon>Cryptococcaceae</taxon>
        <taxon>Kwoniella</taxon>
    </lineage>
</organism>
<gene>
    <name evidence="2" type="ORF">I303_06451</name>
    <name evidence="3" type="ORF">I303_107050</name>
</gene>
<dbReference type="GeneID" id="28970150"/>
<feature type="compositionally biased region" description="Low complexity" evidence="1">
    <location>
        <begin position="158"/>
        <end position="178"/>
    </location>
</feature>
<feature type="compositionally biased region" description="Polar residues" evidence="1">
    <location>
        <begin position="429"/>
        <end position="446"/>
    </location>
</feature>
<feature type="compositionally biased region" description="Polar residues" evidence="1">
    <location>
        <begin position="395"/>
        <end position="408"/>
    </location>
</feature>
<feature type="region of interest" description="Disordered" evidence="1">
    <location>
        <begin position="567"/>
        <end position="613"/>
    </location>
</feature>
<dbReference type="RefSeq" id="XP_018260736.1">
    <property type="nucleotide sequence ID" value="XM_018409733.1"/>
</dbReference>
<evidence type="ECO:0000313" key="2">
    <source>
        <dbReference type="EMBL" id="OBR82894.1"/>
    </source>
</evidence>
<dbReference type="EMBL" id="CP144538">
    <property type="protein sequence ID" value="WWC64440.1"/>
    <property type="molecule type" value="Genomic_DNA"/>
</dbReference>
<feature type="region of interest" description="Disordered" evidence="1">
    <location>
        <begin position="1437"/>
        <end position="1543"/>
    </location>
</feature>
<feature type="compositionally biased region" description="Low complexity" evidence="1">
    <location>
        <begin position="352"/>
        <end position="366"/>
    </location>
</feature>
<evidence type="ECO:0000313" key="3">
    <source>
        <dbReference type="EMBL" id="WWC64440.1"/>
    </source>
</evidence>
<feature type="compositionally biased region" description="Pro residues" evidence="1">
    <location>
        <begin position="905"/>
        <end position="919"/>
    </location>
</feature>
<feature type="region of interest" description="Disordered" evidence="1">
    <location>
        <begin position="115"/>
        <end position="307"/>
    </location>
</feature>
<feature type="compositionally biased region" description="Polar residues" evidence="1">
    <location>
        <begin position="692"/>
        <end position="719"/>
    </location>
</feature>
<feature type="region of interest" description="Disordered" evidence="1">
    <location>
        <begin position="1380"/>
        <end position="1401"/>
    </location>
</feature>